<dbReference type="Proteomes" id="UP001159363">
    <property type="component" value="Chromosome 11"/>
</dbReference>
<dbReference type="EMBL" id="JARBHB010000012">
    <property type="protein sequence ID" value="KAJ8871570.1"/>
    <property type="molecule type" value="Genomic_DNA"/>
</dbReference>
<accession>A0ABQ9GHS4</accession>
<gene>
    <name evidence="2" type="ORF">PR048_027896</name>
</gene>
<evidence type="ECO:0000256" key="1">
    <source>
        <dbReference type="SAM" id="MobiDB-lite"/>
    </source>
</evidence>
<name>A0ABQ9GHS4_9NEOP</name>
<feature type="compositionally biased region" description="Basic and acidic residues" evidence="1">
    <location>
        <begin position="322"/>
        <end position="335"/>
    </location>
</feature>
<organism evidence="2 3">
    <name type="scientific">Dryococelus australis</name>
    <dbReference type="NCBI Taxonomy" id="614101"/>
    <lineage>
        <taxon>Eukaryota</taxon>
        <taxon>Metazoa</taxon>
        <taxon>Ecdysozoa</taxon>
        <taxon>Arthropoda</taxon>
        <taxon>Hexapoda</taxon>
        <taxon>Insecta</taxon>
        <taxon>Pterygota</taxon>
        <taxon>Neoptera</taxon>
        <taxon>Polyneoptera</taxon>
        <taxon>Phasmatodea</taxon>
        <taxon>Verophasmatodea</taxon>
        <taxon>Anareolatae</taxon>
        <taxon>Phasmatidae</taxon>
        <taxon>Eurycanthinae</taxon>
        <taxon>Dryococelus</taxon>
    </lineage>
</organism>
<comment type="caution">
    <text evidence="2">The sequence shown here is derived from an EMBL/GenBank/DDBJ whole genome shotgun (WGS) entry which is preliminary data.</text>
</comment>
<feature type="compositionally biased region" description="Basic and acidic residues" evidence="1">
    <location>
        <begin position="348"/>
        <end position="359"/>
    </location>
</feature>
<proteinExistence type="predicted"/>
<reference evidence="2 3" key="1">
    <citation type="submission" date="2023-02" db="EMBL/GenBank/DDBJ databases">
        <title>LHISI_Scaffold_Assembly.</title>
        <authorList>
            <person name="Stuart O.P."/>
            <person name="Cleave R."/>
            <person name="Magrath M.J.L."/>
            <person name="Mikheyev A.S."/>
        </authorList>
    </citation>
    <scope>NUCLEOTIDE SEQUENCE [LARGE SCALE GENOMIC DNA]</scope>
    <source>
        <strain evidence="2">Daus_M_001</strain>
        <tissue evidence="2">Leg muscle</tissue>
    </source>
</reference>
<evidence type="ECO:0000313" key="3">
    <source>
        <dbReference type="Proteomes" id="UP001159363"/>
    </source>
</evidence>
<sequence length="383" mass="42080">MSQGIDGWTSNVWCRYGVCQAATKYEAEEYPGSRTLSGASEKLEVTARMVYTHWSNLLSGTITCCRTRMVRRNPKANTVGQIDFEARARRNTYSRPVDTRDSPATAAAANSLDNTHTALVAPSNSELRPLQGHLVCTRAIRRLRDYVGIWPPTCLFTSAHCSLLANLGRTMRGLEIFVLLVSRCDSRTGVCQLEDSRTKKFTVFALFWGKQWQRGEVGRWLESQTCYGTGAAVAERLVCSPPTKTNRVQSPAGSPDFRVRGLCRTMPLAGGFYRGSPDSPALSFRRCSIPQSPSSALKTSLLRAAQISLLTHGKVVVQREAEWRKETHTRSRNEGAVDPAGALGPPDKVVRYTTCRDPDLPGVSDDIPGSRGRHTVSCSSGAH</sequence>
<evidence type="ECO:0000313" key="2">
    <source>
        <dbReference type="EMBL" id="KAJ8871570.1"/>
    </source>
</evidence>
<protein>
    <submittedName>
        <fullName evidence="2">Uncharacterized protein</fullName>
    </submittedName>
</protein>
<keyword evidence="3" id="KW-1185">Reference proteome</keyword>
<feature type="region of interest" description="Disordered" evidence="1">
    <location>
        <begin position="322"/>
        <end position="383"/>
    </location>
</feature>